<organism evidence="2 3">
    <name type="scientific">Candidatus Egerieicola faecale</name>
    <dbReference type="NCBI Taxonomy" id="2840774"/>
    <lineage>
        <taxon>Bacteria</taxon>
        <taxon>Bacillati</taxon>
        <taxon>Bacillota</taxon>
        <taxon>Clostridia</taxon>
        <taxon>Eubacteriales</taxon>
        <taxon>Oscillospiraceae</taxon>
        <taxon>Oscillospiraceae incertae sedis</taxon>
        <taxon>Candidatus Egerieicola</taxon>
    </lineage>
</organism>
<evidence type="ECO:0000313" key="3">
    <source>
        <dbReference type="Proteomes" id="UP000824082"/>
    </source>
</evidence>
<name>A0A9D1IQV7_9FIRM</name>
<protein>
    <submittedName>
        <fullName evidence="2">Glycosyltransferase family 2 protein</fullName>
    </submittedName>
</protein>
<dbReference type="PANTHER" id="PTHR22916:SF3">
    <property type="entry name" value="UDP-GLCNAC:BETAGAL BETA-1,3-N-ACETYLGLUCOSAMINYLTRANSFERASE-LIKE PROTEIN 1"/>
    <property type="match status" value="1"/>
</dbReference>
<sequence>MKLSIVMPVYNAAVFLEQAIHSVLDQGWKDLELILVDDGSVDNSLEICRRYESDMVRCIHTENHGTGHARNTGMKAVRGEWVTFLDNDDLYLDGFLSPDLGNFLDWCTDQGVDLIYTPRLKT</sequence>
<dbReference type="AlphaFoldDB" id="A0A9D1IQV7"/>
<dbReference type="EMBL" id="DVMX01000069">
    <property type="protein sequence ID" value="HIU41628.1"/>
    <property type="molecule type" value="Genomic_DNA"/>
</dbReference>
<dbReference type="CDD" id="cd00761">
    <property type="entry name" value="Glyco_tranf_GTA_type"/>
    <property type="match status" value="1"/>
</dbReference>
<evidence type="ECO:0000313" key="2">
    <source>
        <dbReference type="EMBL" id="HIU41628.1"/>
    </source>
</evidence>
<evidence type="ECO:0000259" key="1">
    <source>
        <dbReference type="Pfam" id="PF00535"/>
    </source>
</evidence>
<dbReference type="GO" id="GO:0016758">
    <property type="term" value="F:hexosyltransferase activity"/>
    <property type="evidence" value="ECO:0007669"/>
    <property type="project" value="UniProtKB-ARBA"/>
</dbReference>
<feature type="non-terminal residue" evidence="2">
    <location>
        <position position="122"/>
    </location>
</feature>
<dbReference type="InterPro" id="IPR001173">
    <property type="entry name" value="Glyco_trans_2-like"/>
</dbReference>
<feature type="domain" description="Glycosyltransferase 2-like" evidence="1">
    <location>
        <begin position="4"/>
        <end position="98"/>
    </location>
</feature>
<dbReference type="PANTHER" id="PTHR22916">
    <property type="entry name" value="GLYCOSYLTRANSFERASE"/>
    <property type="match status" value="1"/>
</dbReference>
<dbReference type="SUPFAM" id="SSF53448">
    <property type="entry name" value="Nucleotide-diphospho-sugar transferases"/>
    <property type="match status" value="1"/>
</dbReference>
<dbReference type="InterPro" id="IPR029044">
    <property type="entry name" value="Nucleotide-diphossugar_trans"/>
</dbReference>
<dbReference type="Gene3D" id="3.90.550.10">
    <property type="entry name" value="Spore Coat Polysaccharide Biosynthesis Protein SpsA, Chain A"/>
    <property type="match status" value="1"/>
</dbReference>
<comment type="caution">
    <text evidence="2">The sequence shown here is derived from an EMBL/GenBank/DDBJ whole genome shotgun (WGS) entry which is preliminary data.</text>
</comment>
<reference evidence="2" key="1">
    <citation type="submission" date="2020-10" db="EMBL/GenBank/DDBJ databases">
        <authorList>
            <person name="Gilroy R."/>
        </authorList>
    </citation>
    <scope>NUCLEOTIDE SEQUENCE</scope>
    <source>
        <strain evidence="2">4509</strain>
    </source>
</reference>
<reference evidence="2" key="2">
    <citation type="journal article" date="2021" name="PeerJ">
        <title>Extensive microbial diversity within the chicken gut microbiome revealed by metagenomics and culture.</title>
        <authorList>
            <person name="Gilroy R."/>
            <person name="Ravi A."/>
            <person name="Getino M."/>
            <person name="Pursley I."/>
            <person name="Horton D.L."/>
            <person name="Alikhan N.F."/>
            <person name="Baker D."/>
            <person name="Gharbi K."/>
            <person name="Hall N."/>
            <person name="Watson M."/>
            <person name="Adriaenssens E.M."/>
            <person name="Foster-Nyarko E."/>
            <person name="Jarju S."/>
            <person name="Secka A."/>
            <person name="Antonio M."/>
            <person name="Oren A."/>
            <person name="Chaudhuri R.R."/>
            <person name="La Ragione R."/>
            <person name="Hildebrand F."/>
            <person name="Pallen M.J."/>
        </authorList>
    </citation>
    <scope>NUCLEOTIDE SEQUENCE</scope>
    <source>
        <strain evidence="2">4509</strain>
    </source>
</reference>
<dbReference type="Proteomes" id="UP000824082">
    <property type="component" value="Unassembled WGS sequence"/>
</dbReference>
<accession>A0A9D1IQV7</accession>
<dbReference type="Pfam" id="PF00535">
    <property type="entry name" value="Glycos_transf_2"/>
    <property type="match status" value="1"/>
</dbReference>
<proteinExistence type="predicted"/>
<gene>
    <name evidence="2" type="ORF">IAD19_03655</name>
</gene>